<gene>
    <name evidence="1" type="ORF">Ga0061060_104177</name>
</gene>
<organism evidence="1 2">
    <name type="scientific">Anoxybacillus suryakundensis</name>
    <dbReference type="NCBI Taxonomy" id="1325335"/>
    <lineage>
        <taxon>Bacteria</taxon>
        <taxon>Bacillati</taxon>
        <taxon>Bacillota</taxon>
        <taxon>Bacilli</taxon>
        <taxon>Bacillales</taxon>
        <taxon>Anoxybacillaceae</taxon>
        <taxon>Anoxybacillus</taxon>
    </lineage>
</organism>
<dbReference type="AlphaFoldDB" id="A0A0K6GM14"/>
<dbReference type="Pfam" id="PF14097">
    <property type="entry name" value="SpoVAE"/>
    <property type="match status" value="1"/>
</dbReference>
<keyword evidence="2" id="KW-1185">Reference proteome</keyword>
<accession>A0A0K6GM14</accession>
<dbReference type="Proteomes" id="UP000182738">
    <property type="component" value="Unassembled WGS sequence"/>
</dbReference>
<dbReference type="EMBL" id="CYGZ01000004">
    <property type="protein sequence ID" value="CUA79578.1"/>
    <property type="molecule type" value="Genomic_DNA"/>
</dbReference>
<sequence>MKKRKVILVTDGDQHVQRALEKLAKQFGARCISQSQGNPSRLTGKQLVDLILQTPYDPVFVMFDDSGIIGEGAGEQALRYVATHEQIDVLGAVAVASDTNNQEWTKVDVCVDYDGNLTTYGVDKEGIPEWEFGRINGDTVYCLDQLSIPIIVGIGDIGKMRRRDDIRSGCRITRKAIEYILERSKHDENRKLHTDFSEVE</sequence>
<name>A0A0K6GM14_9BACL</name>
<dbReference type="RefSeq" id="WP_055440712.1">
    <property type="nucleotide sequence ID" value="NZ_BAABDZ010000035.1"/>
</dbReference>
<dbReference type="InterPro" id="IPR025914">
    <property type="entry name" value="SpoVAE"/>
</dbReference>
<reference evidence="2" key="1">
    <citation type="submission" date="2015-08" db="EMBL/GenBank/DDBJ databases">
        <authorList>
            <person name="Varghese N."/>
        </authorList>
    </citation>
    <scope>NUCLEOTIDE SEQUENCE [LARGE SCALE GENOMIC DNA]</scope>
    <source>
        <strain evidence="2">DSM 27374</strain>
    </source>
</reference>
<proteinExistence type="predicted"/>
<evidence type="ECO:0000313" key="1">
    <source>
        <dbReference type="EMBL" id="CUA79578.1"/>
    </source>
</evidence>
<protein>
    <submittedName>
        <fullName evidence="1">Stage V sporulation protein AE1</fullName>
    </submittedName>
</protein>
<dbReference type="OrthoDB" id="1679631at2"/>
<dbReference type="STRING" id="1325335.GCA_001418025_00886"/>
<evidence type="ECO:0000313" key="2">
    <source>
        <dbReference type="Proteomes" id="UP000182738"/>
    </source>
</evidence>